<evidence type="ECO:0000313" key="2">
    <source>
        <dbReference type="EMBL" id="OBT92835.1"/>
    </source>
</evidence>
<proteinExistence type="predicted"/>
<dbReference type="RefSeq" id="XP_018126568.1">
    <property type="nucleotide sequence ID" value="XM_018278518.2"/>
</dbReference>
<feature type="region of interest" description="Disordered" evidence="1">
    <location>
        <begin position="1"/>
        <end position="34"/>
    </location>
</feature>
<feature type="compositionally biased region" description="Low complexity" evidence="1">
    <location>
        <begin position="21"/>
        <end position="32"/>
    </location>
</feature>
<dbReference type="AlphaFoldDB" id="A0A1B8GAF8"/>
<gene>
    <name evidence="2" type="ORF">VE01_09102</name>
</gene>
<keyword evidence="3" id="KW-1185">Reference proteome</keyword>
<dbReference type="Proteomes" id="UP000091956">
    <property type="component" value="Unassembled WGS sequence"/>
</dbReference>
<dbReference type="GeneID" id="28842488"/>
<sequence>MSNGKGKGPAKAAGEPEDQVTSNETTTTSSDSVLDRVAASAIGLTRSAFGATNSNEVKDSAAAALATSGKGQGQPSSSGHGSVWAESSQTSRQQPSQGAQQPGPQVFRSSHQEQHTASAEAEFSSFLDGIDTFGPSTEDGTRPVLDDEDTEAFGSAPTAQVSGHNLEPYQFRSVEEQESRDGEAVLDILSERRQEVDYFAPQNIEDEIEEWRLTDNQTAKIQALVKDLFPSSDMHTGTDVSHPLNLQPDTFRSSDMSTWLPDEYAQESYSQFGQVLPQEEASRLWVEQWEGVLTRYADEVWGGLLPLVRDAREEIEEIKKAEDPVDYRPKALRRLGQVLAHFRS</sequence>
<dbReference type="STRING" id="342668.A0A1B8GAF8"/>
<reference evidence="3" key="2">
    <citation type="journal article" date="2018" name="Nat. Commun.">
        <title>Extreme sensitivity to ultraviolet light in the fungal pathogen causing white-nose syndrome of bats.</title>
        <authorList>
            <person name="Palmer J.M."/>
            <person name="Drees K.P."/>
            <person name="Foster J.T."/>
            <person name="Lindner D.L."/>
        </authorList>
    </citation>
    <scope>NUCLEOTIDE SEQUENCE [LARGE SCALE GENOMIC DNA]</scope>
    <source>
        <strain evidence="3">UAMH 10579</strain>
    </source>
</reference>
<protein>
    <submittedName>
        <fullName evidence="2">Uncharacterized protein</fullName>
    </submittedName>
</protein>
<feature type="compositionally biased region" description="Low complexity" evidence="1">
    <location>
        <begin position="89"/>
        <end position="105"/>
    </location>
</feature>
<evidence type="ECO:0000313" key="3">
    <source>
        <dbReference type="Proteomes" id="UP000091956"/>
    </source>
</evidence>
<evidence type="ECO:0000256" key="1">
    <source>
        <dbReference type="SAM" id="MobiDB-lite"/>
    </source>
</evidence>
<organism evidence="2 3">
    <name type="scientific">Pseudogymnoascus verrucosus</name>
    <dbReference type="NCBI Taxonomy" id="342668"/>
    <lineage>
        <taxon>Eukaryota</taxon>
        <taxon>Fungi</taxon>
        <taxon>Dikarya</taxon>
        <taxon>Ascomycota</taxon>
        <taxon>Pezizomycotina</taxon>
        <taxon>Leotiomycetes</taxon>
        <taxon>Thelebolales</taxon>
        <taxon>Thelebolaceae</taxon>
        <taxon>Pseudogymnoascus</taxon>
    </lineage>
</organism>
<accession>A0A1B8GAF8</accession>
<dbReference type="EMBL" id="KV460261">
    <property type="protein sequence ID" value="OBT92835.1"/>
    <property type="molecule type" value="Genomic_DNA"/>
</dbReference>
<name>A0A1B8GAF8_9PEZI</name>
<reference evidence="2 3" key="1">
    <citation type="submission" date="2016-03" db="EMBL/GenBank/DDBJ databases">
        <title>Comparative genomics of Pseudogymnoascus destructans, the fungus causing white-nose syndrome of bats.</title>
        <authorList>
            <person name="Palmer J.M."/>
            <person name="Drees K.P."/>
            <person name="Foster J.T."/>
            <person name="Lindner D.L."/>
        </authorList>
    </citation>
    <scope>NUCLEOTIDE SEQUENCE [LARGE SCALE GENOMIC DNA]</scope>
    <source>
        <strain evidence="2 3">UAMH 10579</strain>
    </source>
</reference>
<feature type="compositionally biased region" description="Low complexity" evidence="1">
    <location>
        <begin position="73"/>
        <end position="82"/>
    </location>
</feature>
<dbReference type="OrthoDB" id="5337545at2759"/>
<feature type="region of interest" description="Disordered" evidence="1">
    <location>
        <begin position="63"/>
        <end position="164"/>
    </location>
</feature>